<evidence type="ECO:0000313" key="2">
    <source>
        <dbReference type="Ensembl" id="ENSSHBP00005011561.1"/>
    </source>
</evidence>
<sequence>MCPRPVRKRDQQRPCQRFSLASAKSGTTNTFECSRNFGEKNDTEDWLTEEHFSCAKAAADQSRDILVSAHCILDRENYFVREVDRYLRHNEFLDLRKKEMLYKKWLEDVSEPLLQKIEDKMDSKSSEEMQKRKEQQLSLYLDYCKKKGYVILDAYDPSEYDPFFLTTSTDWWKVSTPTLQDPLLRDIQRKLTETGIIKQCETGRPCSTRELNKLSRELPLLPLSRQHTDALEWLKIPHSYIASDAYQRKSFASITRSLQRHNNQLLMRNKTSRVYTNFKHVDRKTRGDFNFEPVFNITVRIQTHFLILWSDIIGGEDSSSAVNAPGPPFPFLLGH</sequence>
<reference evidence="2 3" key="1">
    <citation type="submission" date="2019-11" db="EMBL/GenBank/DDBJ databases">
        <title>Strigops habroptila (kakapo) genome, bStrHab1, primary haplotype, v2.</title>
        <authorList>
            <person name="Jarvis E.D."/>
            <person name="Howard J."/>
            <person name="Rhie A."/>
            <person name="Phillippy A."/>
            <person name="Korlach J."/>
            <person name="Digby A."/>
            <person name="Iorns D."/>
            <person name="Eason D."/>
            <person name="Robertson B."/>
            <person name="Raemaekers T."/>
            <person name="Howe K."/>
            <person name="Lewin H."/>
            <person name="Damas J."/>
            <person name="Hastie A."/>
            <person name="Tracey A."/>
            <person name="Chow W."/>
            <person name="Fedrigo O."/>
        </authorList>
    </citation>
    <scope>NUCLEOTIDE SEQUENCE [LARGE SCALE GENOMIC DNA]</scope>
</reference>
<dbReference type="GeneTree" id="ENSGT00530000064185"/>
<gene>
    <name evidence="2" type="primary">FAM228B</name>
</gene>
<evidence type="ECO:0000256" key="1">
    <source>
        <dbReference type="ARBA" id="ARBA00007753"/>
    </source>
</evidence>
<name>A0A672UCN9_STRHB</name>
<evidence type="ECO:0000313" key="3">
    <source>
        <dbReference type="Proteomes" id="UP000472266"/>
    </source>
</evidence>
<reference evidence="2" key="2">
    <citation type="submission" date="2025-08" db="UniProtKB">
        <authorList>
            <consortium name="Ensembl"/>
        </authorList>
    </citation>
    <scope>IDENTIFICATION</scope>
</reference>
<organism evidence="2 3">
    <name type="scientific">Strigops habroptila</name>
    <name type="common">Kakapo</name>
    <dbReference type="NCBI Taxonomy" id="2489341"/>
    <lineage>
        <taxon>Eukaryota</taxon>
        <taxon>Metazoa</taxon>
        <taxon>Chordata</taxon>
        <taxon>Craniata</taxon>
        <taxon>Vertebrata</taxon>
        <taxon>Euteleostomi</taxon>
        <taxon>Archelosauria</taxon>
        <taxon>Archosauria</taxon>
        <taxon>Dinosauria</taxon>
        <taxon>Saurischia</taxon>
        <taxon>Theropoda</taxon>
        <taxon>Coelurosauria</taxon>
        <taxon>Aves</taxon>
        <taxon>Neognathae</taxon>
        <taxon>Neoaves</taxon>
        <taxon>Telluraves</taxon>
        <taxon>Australaves</taxon>
        <taxon>Psittaciformes</taxon>
        <taxon>Psittacidae</taxon>
        <taxon>Strigops</taxon>
    </lineage>
</organism>
<dbReference type="PANTHER" id="PTHR28584:SF1">
    <property type="entry name" value="PROTEIN FAM228B"/>
    <property type="match status" value="1"/>
</dbReference>
<dbReference type="Proteomes" id="UP000472266">
    <property type="component" value="Chromosome 7"/>
</dbReference>
<dbReference type="PANTHER" id="PTHR28584">
    <property type="entry name" value="FAMILY WITH SEQUENCE SIMILARITY 228 MEMBER A"/>
    <property type="match status" value="1"/>
</dbReference>
<dbReference type="InterPro" id="IPR040046">
    <property type="entry name" value="FAM228"/>
</dbReference>
<proteinExistence type="inferred from homology"/>
<dbReference type="Ensembl" id="ENSSHBT00005013931.1">
    <property type="protein sequence ID" value="ENSSHBP00005011561.1"/>
    <property type="gene ID" value="ENSSHBG00005010089.1"/>
</dbReference>
<dbReference type="InParanoid" id="A0A672UCN9"/>
<dbReference type="AlphaFoldDB" id="A0A672UCN9"/>
<protein>
    <submittedName>
        <fullName evidence="2">Family with sequence similarity 228 member B</fullName>
    </submittedName>
</protein>
<dbReference type="FunCoup" id="A0A672UCN9">
    <property type="interactions" value="26"/>
</dbReference>
<comment type="similarity">
    <text evidence="1">Belongs to the FAM228 family.</text>
</comment>
<reference evidence="2" key="3">
    <citation type="submission" date="2025-09" db="UniProtKB">
        <authorList>
            <consortium name="Ensembl"/>
        </authorList>
    </citation>
    <scope>IDENTIFICATION</scope>
</reference>
<accession>A0A672UCN9</accession>
<keyword evidence="3" id="KW-1185">Reference proteome</keyword>